<organism evidence="13 14">
    <name type="scientific">Pisciglobus halotolerans</name>
    <dbReference type="NCBI Taxonomy" id="745365"/>
    <lineage>
        <taxon>Bacteria</taxon>
        <taxon>Bacillati</taxon>
        <taxon>Bacillota</taxon>
        <taxon>Bacilli</taxon>
        <taxon>Lactobacillales</taxon>
        <taxon>Carnobacteriaceae</taxon>
    </lineage>
</organism>
<dbReference type="InterPro" id="IPR001734">
    <property type="entry name" value="Na/solute_symporter"/>
</dbReference>
<feature type="transmembrane region" description="Helical" evidence="12">
    <location>
        <begin position="168"/>
        <end position="189"/>
    </location>
</feature>
<dbReference type="PROSITE" id="PS50283">
    <property type="entry name" value="NA_SOLUT_SYMP_3"/>
    <property type="match status" value="1"/>
</dbReference>
<feature type="transmembrane region" description="Helical" evidence="12">
    <location>
        <begin position="40"/>
        <end position="61"/>
    </location>
</feature>
<dbReference type="Pfam" id="PF00474">
    <property type="entry name" value="SSF"/>
    <property type="match status" value="1"/>
</dbReference>
<dbReference type="InterPro" id="IPR051163">
    <property type="entry name" value="Sodium:Solute_Symporter_SSF"/>
</dbReference>
<keyword evidence="8" id="KW-0406">Ion transport</keyword>
<feature type="transmembrane region" description="Helical" evidence="12">
    <location>
        <begin position="196"/>
        <end position="212"/>
    </location>
</feature>
<comment type="similarity">
    <text evidence="2 11">Belongs to the sodium:solute symporter (SSF) (TC 2.A.21) family.</text>
</comment>
<evidence type="ECO:0000256" key="5">
    <source>
        <dbReference type="ARBA" id="ARBA00022692"/>
    </source>
</evidence>
<keyword evidence="10" id="KW-0739">Sodium transport</keyword>
<keyword evidence="4" id="KW-1003">Cell membrane</keyword>
<evidence type="ECO:0000313" key="13">
    <source>
        <dbReference type="EMBL" id="SFH71867.1"/>
    </source>
</evidence>
<evidence type="ECO:0000256" key="8">
    <source>
        <dbReference type="ARBA" id="ARBA00023065"/>
    </source>
</evidence>
<evidence type="ECO:0000256" key="2">
    <source>
        <dbReference type="ARBA" id="ARBA00006434"/>
    </source>
</evidence>
<keyword evidence="14" id="KW-1185">Reference proteome</keyword>
<keyword evidence="6 12" id="KW-1133">Transmembrane helix</keyword>
<comment type="subcellular location">
    <subcellularLocation>
        <location evidence="1">Cell membrane</location>
        <topology evidence="1">Multi-pass membrane protein</topology>
    </subcellularLocation>
</comment>
<dbReference type="AlphaFoldDB" id="A0A1I3CBL6"/>
<evidence type="ECO:0000313" key="14">
    <source>
        <dbReference type="Proteomes" id="UP000198668"/>
    </source>
</evidence>
<dbReference type="GO" id="GO:0006814">
    <property type="term" value="P:sodium ion transport"/>
    <property type="evidence" value="ECO:0007669"/>
    <property type="project" value="UniProtKB-KW"/>
</dbReference>
<accession>A0A1I3CBL6</accession>
<keyword evidence="5 12" id="KW-0812">Transmembrane</keyword>
<dbReference type="GO" id="GO:0015293">
    <property type="term" value="F:symporter activity"/>
    <property type="evidence" value="ECO:0007669"/>
    <property type="project" value="TreeGrafter"/>
</dbReference>
<evidence type="ECO:0000256" key="6">
    <source>
        <dbReference type="ARBA" id="ARBA00022989"/>
    </source>
</evidence>
<dbReference type="PANTHER" id="PTHR42985">
    <property type="entry name" value="SODIUM-COUPLED MONOCARBOXYLATE TRANSPORTER"/>
    <property type="match status" value="1"/>
</dbReference>
<evidence type="ECO:0000256" key="11">
    <source>
        <dbReference type="RuleBase" id="RU362091"/>
    </source>
</evidence>
<evidence type="ECO:0000256" key="10">
    <source>
        <dbReference type="ARBA" id="ARBA00023201"/>
    </source>
</evidence>
<evidence type="ECO:0000256" key="12">
    <source>
        <dbReference type="SAM" id="Phobius"/>
    </source>
</evidence>
<evidence type="ECO:0000256" key="9">
    <source>
        <dbReference type="ARBA" id="ARBA00023136"/>
    </source>
</evidence>
<keyword evidence="3" id="KW-0813">Transport</keyword>
<dbReference type="InterPro" id="IPR038377">
    <property type="entry name" value="Na/Glc_symporter_sf"/>
</dbReference>
<name>A0A1I3CBL6_9LACT</name>
<reference evidence="13 14" key="1">
    <citation type="submission" date="2016-10" db="EMBL/GenBank/DDBJ databases">
        <authorList>
            <person name="de Groot N.N."/>
        </authorList>
    </citation>
    <scope>NUCLEOTIDE SEQUENCE [LARGE SCALE GENOMIC DNA]</scope>
    <source>
        <strain evidence="13 14">DSM 27630</strain>
    </source>
</reference>
<evidence type="ECO:0000256" key="4">
    <source>
        <dbReference type="ARBA" id="ARBA00022475"/>
    </source>
</evidence>
<proteinExistence type="inferred from homology"/>
<protein>
    <submittedName>
        <fullName evidence="13">Sodium:solute symporter family protein</fullName>
    </submittedName>
</protein>
<feature type="transmembrane region" description="Helical" evidence="12">
    <location>
        <begin position="81"/>
        <end position="102"/>
    </location>
</feature>
<dbReference type="EMBL" id="FOQE01000016">
    <property type="protein sequence ID" value="SFH71867.1"/>
    <property type="molecule type" value="Genomic_DNA"/>
</dbReference>
<dbReference type="Gene3D" id="1.20.1730.10">
    <property type="entry name" value="Sodium/glucose cotransporter"/>
    <property type="match status" value="1"/>
</dbReference>
<keyword evidence="9 12" id="KW-0472">Membrane</keyword>
<gene>
    <name evidence="13" type="ORF">SAMN04489868_11610</name>
</gene>
<dbReference type="GO" id="GO:0005886">
    <property type="term" value="C:plasma membrane"/>
    <property type="evidence" value="ECO:0007669"/>
    <property type="project" value="UniProtKB-SubCell"/>
</dbReference>
<dbReference type="PANTHER" id="PTHR42985:SF40">
    <property type="entry name" value="LD47995P-RELATED"/>
    <property type="match status" value="1"/>
</dbReference>
<evidence type="ECO:0000256" key="7">
    <source>
        <dbReference type="ARBA" id="ARBA00023053"/>
    </source>
</evidence>
<dbReference type="Proteomes" id="UP000198668">
    <property type="component" value="Unassembled WGS sequence"/>
</dbReference>
<evidence type="ECO:0000256" key="1">
    <source>
        <dbReference type="ARBA" id="ARBA00004651"/>
    </source>
</evidence>
<evidence type="ECO:0000256" key="3">
    <source>
        <dbReference type="ARBA" id="ARBA00022448"/>
    </source>
</evidence>
<feature type="transmembrane region" description="Helical" evidence="12">
    <location>
        <begin position="224"/>
        <end position="245"/>
    </location>
</feature>
<keyword evidence="7" id="KW-0915">Sodium</keyword>
<feature type="transmembrane region" description="Helical" evidence="12">
    <location>
        <begin position="138"/>
        <end position="162"/>
    </location>
</feature>
<sequence>MVIGAGLNTCSSYVSSQDIVQRFTTTTDTKQLNKMMFTNGVLSIFIATAFYLIGTGLYLYYKVQNPGDAGAAVPQDQIYAYFIAYRLPVGMTGVLLAAIYAASQSTLSTGLNSVATSWTLDVQEVLTKNMDDKAKTTLARSISLGVGIFAIVISIVMAHSNIQSAYEFFNGFMGLVLGVLGGTFALGIFTKKGNKYGAYAALISSSLVMIYIKYGLPSEAVSLWSYSLISISVSLVVGYIVSLLVPVKKAAPKFTTIMDIPEIKADPTTPIH</sequence>